<reference evidence="1" key="1">
    <citation type="submission" date="2016-12" db="EMBL/GenBank/DDBJ databases">
        <authorList>
            <person name="Moulin L."/>
        </authorList>
    </citation>
    <scope>NUCLEOTIDE SEQUENCE [LARGE SCALE GENOMIC DNA]</scope>
    <source>
        <strain evidence="1">STM 7183</strain>
    </source>
</reference>
<dbReference type="OrthoDB" id="5956333at2"/>
<dbReference type="Proteomes" id="UP000195569">
    <property type="component" value="Unassembled WGS sequence"/>
</dbReference>
<gene>
    <name evidence="1" type="ORF">BN2476_1250011</name>
</gene>
<keyword evidence="2" id="KW-1185">Reference proteome</keyword>
<evidence type="ECO:0000313" key="2">
    <source>
        <dbReference type="Proteomes" id="UP000195569"/>
    </source>
</evidence>
<evidence type="ECO:0000313" key="1">
    <source>
        <dbReference type="EMBL" id="SIT51612.1"/>
    </source>
</evidence>
<name>A0A1N7SVW2_9BURK</name>
<dbReference type="NCBIfam" id="NF041728">
    <property type="entry name" value="BPSL0761_fam"/>
    <property type="match status" value="1"/>
</dbReference>
<protein>
    <submittedName>
        <fullName evidence="1">Uncharacterized protein</fullName>
    </submittedName>
</protein>
<dbReference type="EMBL" id="CYGY02000125">
    <property type="protein sequence ID" value="SIT51612.1"/>
    <property type="molecule type" value="Genomic_DNA"/>
</dbReference>
<proteinExistence type="predicted"/>
<dbReference type="RefSeq" id="WP_087740042.1">
    <property type="nucleotide sequence ID" value="NZ_CYGY02000125.1"/>
</dbReference>
<organism evidence="1 2">
    <name type="scientific">Paraburkholderia piptadeniae</name>
    <dbReference type="NCBI Taxonomy" id="1701573"/>
    <lineage>
        <taxon>Bacteria</taxon>
        <taxon>Pseudomonadati</taxon>
        <taxon>Pseudomonadota</taxon>
        <taxon>Betaproteobacteria</taxon>
        <taxon>Burkholderiales</taxon>
        <taxon>Burkholderiaceae</taxon>
        <taxon>Paraburkholderia</taxon>
    </lineage>
</organism>
<accession>A0A1N7SVW2</accession>
<sequence length="82" mass="8836">MTTALERTNAVIGTGEFLRTLASSGNAAPAGDVQRIAERLLRHYPLDADLAVSAVARPDLWEDPDHASWQQVAQILSPIEIG</sequence>
<comment type="caution">
    <text evidence="1">The sequence shown here is derived from an EMBL/GenBank/DDBJ whole genome shotgun (WGS) entry which is preliminary data.</text>
</comment>
<dbReference type="AlphaFoldDB" id="A0A1N7SVW2"/>
<dbReference type="InterPro" id="IPR049723">
    <property type="entry name" value="BPSL0761-like"/>
</dbReference>